<dbReference type="InterPro" id="IPR003593">
    <property type="entry name" value="AAA+_ATPase"/>
</dbReference>
<organism evidence="13 14">
    <name type="scientific">Naumovozyma dairenensis (strain ATCC 10597 / BCRC 20456 / CBS 421 / NBRC 0211 / NRRL Y-12639)</name>
    <name type="common">Saccharomyces dairenensis</name>
    <dbReference type="NCBI Taxonomy" id="1071378"/>
    <lineage>
        <taxon>Eukaryota</taxon>
        <taxon>Fungi</taxon>
        <taxon>Dikarya</taxon>
        <taxon>Ascomycota</taxon>
        <taxon>Saccharomycotina</taxon>
        <taxon>Saccharomycetes</taxon>
        <taxon>Saccharomycetales</taxon>
        <taxon>Saccharomycetaceae</taxon>
        <taxon>Naumovozyma</taxon>
    </lineage>
</organism>
<evidence type="ECO:0000256" key="4">
    <source>
        <dbReference type="ARBA" id="ARBA00022454"/>
    </source>
</evidence>
<keyword evidence="6" id="KW-0378">Hydrolase</keyword>
<keyword evidence="9" id="KW-0539">Nucleus</keyword>
<dbReference type="eggNOG" id="KOG0732">
    <property type="taxonomic scope" value="Eukaryota"/>
</dbReference>
<dbReference type="FunFam" id="3.40.50.300:FF:000061">
    <property type="entry name" value="ATPase family, AAA domain-containing 2"/>
    <property type="match status" value="1"/>
</dbReference>
<name>G0W5Q1_NAUDC</name>
<dbReference type="GO" id="GO:0005634">
    <property type="term" value="C:nucleus"/>
    <property type="evidence" value="ECO:0007669"/>
    <property type="project" value="UniProtKB-SubCell"/>
</dbReference>
<dbReference type="Gene3D" id="3.40.50.300">
    <property type="entry name" value="P-loop containing nucleotide triphosphate hydrolases"/>
    <property type="match status" value="2"/>
</dbReference>
<keyword evidence="8 10" id="KW-0103">Bromodomain</keyword>
<reference evidence="13 14" key="1">
    <citation type="journal article" date="2011" name="Proc. Natl. Acad. Sci. U.S.A.">
        <title>Evolutionary erosion of yeast sex chromosomes by mating-type switching accidents.</title>
        <authorList>
            <person name="Gordon J.L."/>
            <person name="Armisen D."/>
            <person name="Proux-Wera E."/>
            <person name="Oheigeartaigh S.S."/>
            <person name="Byrne K.P."/>
            <person name="Wolfe K.H."/>
        </authorList>
    </citation>
    <scope>NUCLEOTIDE SEQUENCE [LARGE SCALE GENOMIC DNA]</scope>
    <source>
        <strain evidence="14">ATCC 10597 / BCRC 20456 / CBS 421 / NBRC 0211 / NRRL Y-12639</strain>
    </source>
</reference>
<dbReference type="CDD" id="cd05491">
    <property type="entry name" value="Bromo_TBP7_like"/>
    <property type="match status" value="1"/>
</dbReference>
<dbReference type="GO" id="GO:0003682">
    <property type="term" value="F:chromatin binding"/>
    <property type="evidence" value="ECO:0007669"/>
    <property type="project" value="EnsemblFungi"/>
</dbReference>
<feature type="compositionally biased region" description="Low complexity" evidence="11">
    <location>
        <begin position="216"/>
        <end position="232"/>
    </location>
</feature>
<dbReference type="GO" id="GO:0005829">
    <property type="term" value="C:cytosol"/>
    <property type="evidence" value="ECO:0007669"/>
    <property type="project" value="EnsemblFungi"/>
</dbReference>
<dbReference type="GO" id="GO:0042393">
    <property type="term" value="F:histone binding"/>
    <property type="evidence" value="ECO:0007669"/>
    <property type="project" value="EnsemblFungi"/>
</dbReference>
<evidence type="ECO:0000313" key="14">
    <source>
        <dbReference type="Proteomes" id="UP000000689"/>
    </source>
</evidence>
<dbReference type="SUPFAM" id="SSF47370">
    <property type="entry name" value="Bromodomain"/>
    <property type="match status" value="1"/>
</dbReference>
<sequence>MTRNLRNRQNKQAAENNMNNGEQPIVSSESNTVVTDANGIVHTSHRSLRRINYAEIEKGFDFLEQDEDEMQDDIPHPNNKDTLIPIASNDDDDNRERNEIDNSNGNSSNKKRKMNNNHHHDPEDDDESFNEEDAEIDEDEILDDDDDDDIYTEDVPLKDRRRRADKQFIVQDNDDDDDDEQISYRANHRSSRVAKRRRTPETTPPRQLRSLRSRTRSSYNVNDNNNNDNNNNAEEGSQEGNITLADEIRELQEDSPIQEKRSLRERRKPVNYRIPPPLSAANPSNDYLDDALAFSNPSPSRRGRNNTMRWNSTQNMGPTRRLFPTGGPFGGNDVTTIFGKNTNFYNQDLYPANIGANTNNKLLLDSDSSDDEILPLGATPKAKSKESIERKKNRKKKPEIADLDPLGVDMNISFDDVGGLDNYIDQLKEMVALPLLYPELYQTFNITPPRGVLFHGPPGTGKTLMARALAASCSSDSQKITFFMRKGADILSKWVGEAERQLRLLFEEAKKHQPSIIFFDEIDGLAPVRSSKQEQIHASIVSTLLALMDGMDNRGQVIVIGATNRPDAVDPALRRPGRFDREFYFPLPDEKARSKILKIHTKKWNPPLSDDFIDNLATLTKGYGGADLRALCTEAALFCIQRKFPQIYRSNEKLLVDPKDLKVTPTDFMLALEKIVPSSARSTGSSPEPLPDSIKPLLERQFEELKLILDTILPKGNLHIKRDTSLIERYIEYEDLNSDLAEDNNTLEFNKHKLMKQIEQARICKPRLIITGPSGNGQQYISAAILNYLDKYNVQKLDLASLFSETTKSMEATVVQSFIEARKRQPSVILIPNIDIWLRTVPPSIISTLSSLLRSLQGSEKILLLAIGEDISSDQIASEPLSQLSLSRNIFYLKEPSTKQRTEYFNTIASLLKTKPTSFHQLQKRAKPLAKLPTVESQVSPENLDSNGNPLSKNDILRKKLRSFQHQDMKLKNILKIKLSGLMDLFKNRYKRFRKPPIDDALLIHLFEPQPIDDPNWQPAYVKDNDMILEVATGRRFFNMDLDIVEERLWNGYYSEPKQYLKDIELIYRDANTMGDRERIIKASEMFANAQMGIEDISTPDFIAECKATKLRDLERKELSQKDELLRLEKEKLAEQNLQDTNAAQATDEDIPHPADKAEIVELGVAAGTQLQLQIQEKKPHSNKIDELNPEEKDSVATQESGMVPDAIKDASTMIDNIPSQRTLAKDEKETEVIPTAERLVKTSEDLSEDNVENSVASKIDLDKDPLQRRTETSEEPLKETIVKHPDNVIVDERLLESIVDSLQKKTKHHAVSYLENIYSEVIELVWEDRYLWDKTETVQKIIQFIEN</sequence>
<dbReference type="PANTHER" id="PTHR23069:SF0">
    <property type="entry name" value="TAT-BINDING HOMOLOG 7"/>
    <property type="match status" value="1"/>
</dbReference>
<dbReference type="KEGG" id="ndi:NDAI_0B00780"/>
<feature type="compositionally biased region" description="Acidic residues" evidence="11">
    <location>
        <begin position="123"/>
        <end position="152"/>
    </location>
</feature>
<dbReference type="HOGENOM" id="CLU_000536_6_1_1"/>
<dbReference type="InterPro" id="IPR001487">
    <property type="entry name" value="Bromodomain"/>
</dbReference>
<dbReference type="InterPro" id="IPR041569">
    <property type="entry name" value="AAA_lid_3"/>
</dbReference>
<keyword evidence="5" id="KW-0547">Nucleotide-binding</keyword>
<feature type="region of interest" description="Disordered" evidence="11">
    <location>
        <begin position="172"/>
        <end position="238"/>
    </location>
</feature>
<evidence type="ECO:0000256" key="2">
    <source>
        <dbReference type="ARBA" id="ARBA00004286"/>
    </source>
</evidence>
<feature type="compositionally biased region" description="Acidic residues" evidence="11">
    <location>
        <begin position="172"/>
        <end position="181"/>
    </location>
</feature>
<feature type="region of interest" description="Disordered" evidence="11">
    <location>
        <begin position="250"/>
        <end position="326"/>
    </location>
</feature>
<gene>
    <name evidence="13" type="primary">NDAI0B00780</name>
    <name evidence="13" type="ordered locus">NDAI_0B00780</name>
</gene>
<dbReference type="GO" id="GO:0034080">
    <property type="term" value="P:CENP-A containing chromatin assembly"/>
    <property type="evidence" value="ECO:0007669"/>
    <property type="project" value="EnsemblFungi"/>
</dbReference>
<dbReference type="GO" id="GO:0000122">
    <property type="term" value="P:negative regulation of transcription by RNA polymerase II"/>
    <property type="evidence" value="ECO:0007669"/>
    <property type="project" value="EnsemblFungi"/>
</dbReference>
<dbReference type="Proteomes" id="UP000000689">
    <property type="component" value="Chromosome 2"/>
</dbReference>
<dbReference type="InterPro" id="IPR045199">
    <property type="entry name" value="ATAD2-like"/>
</dbReference>
<dbReference type="GO" id="GO:0006337">
    <property type="term" value="P:nucleosome disassembly"/>
    <property type="evidence" value="ECO:0007669"/>
    <property type="project" value="EnsemblFungi"/>
</dbReference>
<evidence type="ECO:0000256" key="10">
    <source>
        <dbReference type="PROSITE-ProRule" id="PRU00035"/>
    </source>
</evidence>
<evidence type="ECO:0000256" key="11">
    <source>
        <dbReference type="SAM" id="MobiDB-lite"/>
    </source>
</evidence>
<feature type="compositionally biased region" description="Polar residues" evidence="11">
    <location>
        <begin position="10"/>
        <end position="31"/>
    </location>
</feature>
<dbReference type="FunFam" id="3.40.50.300:FF:001218">
    <property type="entry name" value="AAA family ATPase, putative"/>
    <property type="match status" value="1"/>
</dbReference>
<dbReference type="RefSeq" id="XP_003668355.1">
    <property type="nucleotide sequence ID" value="XM_003668307.1"/>
</dbReference>
<dbReference type="STRING" id="1071378.G0W5Q1"/>
<feature type="compositionally biased region" description="Polar residues" evidence="11">
    <location>
        <begin position="295"/>
        <end position="317"/>
    </location>
</feature>
<feature type="domain" description="Bromo" evidence="12">
    <location>
        <begin position="1040"/>
        <end position="1082"/>
    </location>
</feature>
<feature type="region of interest" description="Disordered" evidence="11">
    <location>
        <begin position="70"/>
        <end position="158"/>
    </location>
</feature>
<dbReference type="Gene3D" id="1.10.8.60">
    <property type="match status" value="1"/>
</dbReference>
<feature type="region of interest" description="Disordered" evidence="11">
    <location>
        <begin position="1177"/>
        <end position="1199"/>
    </location>
</feature>
<dbReference type="GeneID" id="11498293"/>
<keyword evidence="14" id="KW-1185">Reference proteome</keyword>
<proteinExistence type="inferred from homology"/>
<feature type="compositionally biased region" description="Basic residues" evidence="11">
    <location>
        <begin position="186"/>
        <end position="198"/>
    </location>
</feature>
<dbReference type="SUPFAM" id="SSF52540">
    <property type="entry name" value="P-loop containing nucleoside triphosphate hydrolases"/>
    <property type="match status" value="2"/>
</dbReference>
<dbReference type="SMART" id="SM00382">
    <property type="entry name" value="AAA"/>
    <property type="match status" value="2"/>
</dbReference>
<evidence type="ECO:0000256" key="9">
    <source>
        <dbReference type="ARBA" id="ARBA00023242"/>
    </source>
</evidence>
<dbReference type="CDD" id="cd19517">
    <property type="entry name" value="RecA-like_Yta7-like"/>
    <property type="match status" value="1"/>
</dbReference>
<feature type="compositionally biased region" description="Basic and acidic residues" evidence="11">
    <location>
        <begin position="1177"/>
        <end position="1195"/>
    </location>
</feature>
<accession>G0W5Q1</accession>
<dbReference type="GO" id="GO:0006261">
    <property type="term" value="P:DNA-templated DNA replication"/>
    <property type="evidence" value="ECO:0007669"/>
    <property type="project" value="EnsemblFungi"/>
</dbReference>
<keyword evidence="4" id="KW-0158">Chromosome</keyword>
<dbReference type="PROSITE" id="PS50014">
    <property type="entry name" value="BROMODOMAIN_2"/>
    <property type="match status" value="1"/>
</dbReference>
<evidence type="ECO:0000256" key="6">
    <source>
        <dbReference type="ARBA" id="ARBA00022801"/>
    </source>
</evidence>
<evidence type="ECO:0000256" key="7">
    <source>
        <dbReference type="ARBA" id="ARBA00022840"/>
    </source>
</evidence>
<evidence type="ECO:0000256" key="8">
    <source>
        <dbReference type="ARBA" id="ARBA00023117"/>
    </source>
</evidence>
<protein>
    <recommendedName>
        <fullName evidence="12">Bromo domain-containing protein</fullName>
    </recommendedName>
</protein>
<dbReference type="PROSITE" id="PS00674">
    <property type="entry name" value="AAA"/>
    <property type="match status" value="1"/>
</dbReference>
<dbReference type="InterPro" id="IPR003960">
    <property type="entry name" value="ATPase_AAA_CS"/>
</dbReference>
<dbReference type="PANTHER" id="PTHR23069">
    <property type="entry name" value="AAA DOMAIN-CONTAINING"/>
    <property type="match status" value="1"/>
</dbReference>
<dbReference type="GO" id="GO:0000775">
    <property type="term" value="C:chromosome, centromeric region"/>
    <property type="evidence" value="ECO:0007669"/>
    <property type="project" value="EnsemblFungi"/>
</dbReference>
<dbReference type="OrthoDB" id="5421at2759"/>
<evidence type="ECO:0000259" key="12">
    <source>
        <dbReference type="PROSITE" id="PS50014"/>
    </source>
</evidence>
<dbReference type="InterPro" id="IPR003959">
    <property type="entry name" value="ATPase_AAA_core"/>
</dbReference>
<feature type="region of interest" description="Disordered" evidence="11">
    <location>
        <begin position="373"/>
        <end position="396"/>
    </location>
</feature>
<evidence type="ECO:0000256" key="1">
    <source>
        <dbReference type="ARBA" id="ARBA00004123"/>
    </source>
</evidence>
<dbReference type="GO" id="GO:2000219">
    <property type="term" value="P:positive regulation of invasive growth in response to glucose limitation"/>
    <property type="evidence" value="ECO:0007669"/>
    <property type="project" value="EnsemblFungi"/>
</dbReference>
<dbReference type="GO" id="GO:0016887">
    <property type="term" value="F:ATP hydrolysis activity"/>
    <property type="evidence" value="ECO:0007669"/>
    <property type="project" value="EnsemblFungi"/>
</dbReference>
<dbReference type="InterPro" id="IPR036427">
    <property type="entry name" value="Bromodomain-like_sf"/>
</dbReference>
<feature type="compositionally biased region" description="Basic and acidic residues" evidence="11">
    <location>
        <begin position="250"/>
        <end position="262"/>
    </location>
</feature>
<dbReference type="Pfam" id="PF00004">
    <property type="entry name" value="AAA"/>
    <property type="match status" value="2"/>
</dbReference>
<dbReference type="GO" id="GO:0140674">
    <property type="term" value="F:ATP-dependent histone chaperone activity"/>
    <property type="evidence" value="ECO:0007669"/>
    <property type="project" value="EnsemblFungi"/>
</dbReference>
<dbReference type="InterPro" id="IPR027417">
    <property type="entry name" value="P-loop_NTPase"/>
</dbReference>
<dbReference type="Pfam" id="PF17862">
    <property type="entry name" value="AAA_lid_3"/>
    <property type="match status" value="1"/>
</dbReference>
<feature type="region of interest" description="Disordered" evidence="11">
    <location>
        <begin position="1"/>
        <end position="31"/>
    </location>
</feature>
<dbReference type="GO" id="GO:0045944">
    <property type="term" value="P:positive regulation of transcription by RNA polymerase II"/>
    <property type="evidence" value="ECO:0007669"/>
    <property type="project" value="EnsemblFungi"/>
</dbReference>
<dbReference type="OMA" id="NAQMGIE"/>
<dbReference type="GO" id="GO:0045815">
    <property type="term" value="P:transcription initiation-coupled chromatin remodeling"/>
    <property type="evidence" value="ECO:0007669"/>
    <property type="project" value="TreeGrafter"/>
</dbReference>
<dbReference type="GO" id="GO:0005524">
    <property type="term" value="F:ATP binding"/>
    <property type="evidence" value="ECO:0007669"/>
    <property type="project" value="UniProtKB-KW"/>
</dbReference>
<evidence type="ECO:0000256" key="5">
    <source>
        <dbReference type="ARBA" id="ARBA00022741"/>
    </source>
</evidence>
<evidence type="ECO:0000313" key="13">
    <source>
        <dbReference type="EMBL" id="CCD23112.1"/>
    </source>
</evidence>
<comment type="subcellular location">
    <subcellularLocation>
        <location evidence="2">Chromosome</location>
    </subcellularLocation>
    <subcellularLocation>
        <location evidence="1">Nucleus</location>
    </subcellularLocation>
</comment>
<keyword evidence="7" id="KW-0067">ATP-binding</keyword>
<dbReference type="GO" id="GO:0006334">
    <property type="term" value="P:nucleosome assembly"/>
    <property type="evidence" value="ECO:0007669"/>
    <property type="project" value="TreeGrafter"/>
</dbReference>
<comment type="similarity">
    <text evidence="3">Belongs to the AAA ATPase family.</text>
</comment>
<evidence type="ECO:0000256" key="3">
    <source>
        <dbReference type="ARBA" id="ARBA00006914"/>
    </source>
</evidence>
<dbReference type="GO" id="GO:0000785">
    <property type="term" value="C:chromatin"/>
    <property type="evidence" value="ECO:0007669"/>
    <property type="project" value="EnsemblFungi"/>
</dbReference>
<dbReference type="EMBL" id="HE580268">
    <property type="protein sequence ID" value="CCD23112.1"/>
    <property type="molecule type" value="Genomic_DNA"/>
</dbReference>
<dbReference type="FunFam" id="1.10.8.60:FF:000016">
    <property type="entry name" value="ATPase family AAA domain-containing protein 2B"/>
    <property type="match status" value="1"/>
</dbReference>